<dbReference type="InterPro" id="IPR011009">
    <property type="entry name" value="Kinase-like_dom_sf"/>
</dbReference>
<evidence type="ECO:0000256" key="1">
    <source>
        <dbReference type="ARBA" id="ARBA00022741"/>
    </source>
</evidence>
<sequence>MYLSSEEWRVAEYQLSNKPNGTVLPYSAVRTPSGEVVARPNRPQLFNAYASDESGTVSNTFHSFIKMDGEIFALAQGKTPQAILGQGSFGKVKFIQNKKGEVAVVKIETHNETPKEAVILNDLKLNNDIPFSRGKVQRPDKTKFYTHQADLGVSLSKLLRNYELQVCLVEPPDETLDSRTLCLYPKDNTLQCKFMENKNHQLKGGDVISQLKLPMNDDYPGIEASFRNALNDFERLKTHIDGAEKNLPPRLCKKPPLDTGIRQNTLYLYLTDKGLNYAFKTQANKIIRSIPDGEYPYICQALCDTLVDEPLKKRIHASLGLYPHQGVFPLTLDNNRRLQIAIDICLQLDALHRGLSSKSGTPYSHGDIKPENIVMDAKGQCHFIDFGFSDTNPTTPAASLCGTPTYLPWLDFDAPMPTRQRLDLIALKRVLSMPQGLECISGKYYLLKEDREKTSVLTDEMITQLKLAPYLNSTSFSMNDTAMTLSAILITAQLGLGIVYESLLHNSDKSLIIVEYYKKRRNSPTLKKDILTALEETTTLPMRASLVEEGCFEAPQQVAKQQPVKFLAAYFKKNGLRINVDGMDKARALIEAIEAGFTEFHLVKLTHKEPYQIRGIVRAKKFNLNDNETAFLSETTTPHASIALGFCQHPNEAECYLQFCQTLSQLETEIASLAPELKLTAGTLVGRVYSTLTNLKAEGNRCDQFYRFYKEMRGAIKDHYGVLSSNPRLKSLMDLLVSELDSLRVFYPIDHPAQQKKDMPALFFKPQSPNSNPMTSIQIPTFSPKNS</sequence>
<dbReference type="SUPFAM" id="SSF56112">
    <property type="entry name" value="Protein kinase-like (PK-like)"/>
    <property type="match status" value="1"/>
</dbReference>
<dbReference type="EMBL" id="QZWB01000004">
    <property type="protein sequence ID" value="RJT47920.1"/>
    <property type="molecule type" value="Genomic_DNA"/>
</dbReference>
<accession>A0A3A5L533</accession>
<feature type="domain" description="Protein kinase" evidence="5">
    <location>
        <begin position="78"/>
        <end position="526"/>
    </location>
</feature>
<evidence type="ECO:0000256" key="2">
    <source>
        <dbReference type="ARBA" id="ARBA00022840"/>
    </source>
</evidence>
<comment type="caution">
    <text evidence="6">The sequence shown here is derived from an EMBL/GenBank/DDBJ whole genome shotgun (WGS) entry which is preliminary data.</text>
</comment>
<gene>
    <name evidence="6" type="ORF">D6J04_04940</name>
</gene>
<organism evidence="6 7">
    <name type="scientific">Legionella taurinensis</name>
    <dbReference type="NCBI Taxonomy" id="70611"/>
    <lineage>
        <taxon>Bacteria</taxon>
        <taxon>Pseudomonadati</taxon>
        <taxon>Pseudomonadota</taxon>
        <taxon>Gammaproteobacteria</taxon>
        <taxon>Legionellales</taxon>
        <taxon>Legionellaceae</taxon>
        <taxon>Legionella</taxon>
    </lineage>
</organism>
<evidence type="ECO:0000313" key="7">
    <source>
        <dbReference type="Proteomes" id="UP000270757"/>
    </source>
</evidence>
<feature type="binding site" evidence="3">
    <location>
        <position position="106"/>
    </location>
    <ligand>
        <name>ATP</name>
        <dbReference type="ChEBI" id="CHEBI:30616"/>
    </ligand>
</feature>
<keyword evidence="1 3" id="KW-0547">Nucleotide-binding</keyword>
<dbReference type="InterPro" id="IPR000719">
    <property type="entry name" value="Prot_kinase_dom"/>
</dbReference>
<dbReference type="InterPro" id="IPR008271">
    <property type="entry name" value="Ser/Thr_kinase_AS"/>
</dbReference>
<evidence type="ECO:0000313" key="6">
    <source>
        <dbReference type="EMBL" id="RJT47920.1"/>
    </source>
</evidence>
<dbReference type="PROSITE" id="PS50011">
    <property type="entry name" value="PROTEIN_KINASE_DOM"/>
    <property type="match status" value="1"/>
</dbReference>
<dbReference type="PROSITE" id="PS00108">
    <property type="entry name" value="PROTEIN_KINASE_ST"/>
    <property type="match status" value="1"/>
</dbReference>
<dbReference type="Gene3D" id="1.10.510.10">
    <property type="entry name" value="Transferase(Phosphotransferase) domain 1"/>
    <property type="match status" value="1"/>
</dbReference>
<dbReference type="AlphaFoldDB" id="A0A3A5L533"/>
<dbReference type="GO" id="GO:0005524">
    <property type="term" value="F:ATP binding"/>
    <property type="evidence" value="ECO:0007669"/>
    <property type="project" value="UniProtKB-UniRule"/>
</dbReference>
<keyword evidence="2 3" id="KW-0067">ATP-binding</keyword>
<evidence type="ECO:0000256" key="4">
    <source>
        <dbReference type="SAM" id="MobiDB-lite"/>
    </source>
</evidence>
<feature type="compositionally biased region" description="Polar residues" evidence="4">
    <location>
        <begin position="767"/>
        <end position="787"/>
    </location>
</feature>
<dbReference type="RefSeq" id="WP_115300558.1">
    <property type="nucleotide sequence ID" value="NZ_CAAAIR010000005.1"/>
</dbReference>
<protein>
    <recommendedName>
        <fullName evidence="5">Protein kinase domain-containing protein</fullName>
    </recommendedName>
</protein>
<dbReference type="GO" id="GO:0004672">
    <property type="term" value="F:protein kinase activity"/>
    <property type="evidence" value="ECO:0007669"/>
    <property type="project" value="InterPro"/>
</dbReference>
<dbReference type="GeneID" id="48946878"/>
<evidence type="ECO:0000259" key="5">
    <source>
        <dbReference type="PROSITE" id="PS50011"/>
    </source>
</evidence>
<dbReference type="InterPro" id="IPR017441">
    <property type="entry name" value="Protein_kinase_ATP_BS"/>
</dbReference>
<dbReference type="PROSITE" id="PS00107">
    <property type="entry name" value="PROTEIN_KINASE_ATP"/>
    <property type="match status" value="1"/>
</dbReference>
<proteinExistence type="predicted"/>
<feature type="region of interest" description="Disordered" evidence="4">
    <location>
        <begin position="765"/>
        <end position="787"/>
    </location>
</feature>
<reference evidence="6 7" key="1">
    <citation type="submission" date="2018-09" db="EMBL/GenBank/DDBJ databases">
        <title>Draft genome sequences of Legionella taurinensis isolated from water samples.</title>
        <authorList>
            <person name="Chakeri A."/>
            <person name="Allerberger F."/>
            <person name="Kundi M."/>
            <person name="Ruppitsch W."/>
            <person name="Schmid D."/>
        </authorList>
    </citation>
    <scope>NUCLEOTIDE SEQUENCE [LARGE SCALE GENOMIC DNA]</scope>
    <source>
        <strain evidence="6 7">4570-18-6</strain>
    </source>
</reference>
<dbReference type="Proteomes" id="UP000270757">
    <property type="component" value="Unassembled WGS sequence"/>
</dbReference>
<name>A0A3A5L533_9GAMM</name>
<evidence type="ECO:0000256" key="3">
    <source>
        <dbReference type="PROSITE-ProRule" id="PRU10141"/>
    </source>
</evidence>